<dbReference type="SMART" id="SM00345">
    <property type="entry name" value="HTH_GNTR"/>
    <property type="match status" value="1"/>
</dbReference>
<dbReference type="Gene3D" id="3.40.1410.10">
    <property type="entry name" value="Chorismate lyase-like"/>
    <property type="match status" value="1"/>
</dbReference>
<dbReference type="GO" id="GO:0003677">
    <property type="term" value="F:DNA binding"/>
    <property type="evidence" value="ECO:0007669"/>
    <property type="project" value="UniProtKB-KW"/>
</dbReference>
<comment type="caution">
    <text evidence="5">The sequence shown here is derived from an EMBL/GenBank/DDBJ whole genome shotgun (WGS) entry which is preliminary data.</text>
</comment>
<dbReference type="SUPFAM" id="SSF64288">
    <property type="entry name" value="Chorismate lyase-like"/>
    <property type="match status" value="1"/>
</dbReference>
<protein>
    <submittedName>
        <fullName evidence="5">Transcriptional regulator</fullName>
    </submittedName>
</protein>
<dbReference type="InterPro" id="IPR036390">
    <property type="entry name" value="WH_DNA-bd_sf"/>
</dbReference>
<dbReference type="Pfam" id="PF00392">
    <property type="entry name" value="GntR"/>
    <property type="match status" value="1"/>
</dbReference>
<sequence length="287" mass="31809">MHFDLFSCDKPLSYMTMAKEYGACQPTQPRIERGRPVSGHAYQHIADELATAILAGHYRPGDRLPRQKDLAEQYEVSAIVIQQAIALLKNAGLVDSAGRGGTIVRDRPQIRRISSKRYQADRGPQDEPRTSFTHDAGITWSQYRLDKAYQWIEADERLAELFGVEAGTRVLERRFVFYANGIPSQMSRPCLLAADVEGTPVADPHNEPWPGGTIAQMRTLGLEVDEITESVATRMPTREEAQTLGIGPGVPVFSITRRMLAGGRVVEVADPIVIPGDRAVLDYDIPL</sequence>
<dbReference type="InterPro" id="IPR028978">
    <property type="entry name" value="Chorismate_lyase_/UTRA_dom_sf"/>
</dbReference>
<evidence type="ECO:0000313" key="6">
    <source>
        <dbReference type="Proteomes" id="UP000610966"/>
    </source>
</evidence>
<gene>
    <name evidence="5" type="ORF">Mth01_53620</name>
</gene>
<dbReference type="Pfam" id="PF07702">
    <property type="entry name" value="UTRA"/>
    <property type="match status" value="1"/>
</dbReference>
<dbReference type="PANTHER" id="PTHR44846:SF17">
    <property type="entry name" value="GNTR-FAMILY TRANSCRIPTIONAL REGULATOR"/>
    <property type="match status" value="1"/>
</dbReference>
<keyword evidence="3" id="KW-0804">Transcription</keyword>
<keyword evidence="1" id="KW-0805">Transcription regulation</keyword>
<name>A0A8J3RE22_9ACTN</name>
<evidence type="ECO:0000259" key="4">
    <source>
        <dbReference type="PROSITE" id="PS50949"/>
    </source>
</evidence>
<dbReference type="SMART" id="SM00866">
    <property type="entry name" value="UTRA"/>
    <property type="match status" value="1"/>
</dbReference>
<dbReference type="InterPro" id="IPR011663">
    <property type="entry name" value="UTRA"/>
</dbReference>
<dbReference type="Gene3D" id="1.10.10.10">
    <property type="entry name" value="Winged helix-like DNA-binding domain superfamily/Winged helix DNA-binding domain"/>
    <property type="match status" value="1"/>
</dbReference>
<evidence type="ECO:0000313" key="5">
    <source>
        <dbReference type="EMBL" id="GIH73109.1"/>
    </source>
</evidence>
<evidence type="ECO:0000256" key="2">
    <source>
        <dbReference type="ARBA" id="ARBA00023125"/>
    </source>
</evidence>
<evidence type="ECO:0000256" key="3">
    <source>
        <dbReference type="ARBA" id="ARBA00023163"/>
    </source>
</evidence>
<dbReference type="Proteomes" id="UP000610966">
    <property type="component" value="Unassembled WGS sequence"/>
</dbReference>
<dbReference type="CDD" id="cd07377">
    <property type="entry name" value="WHTH_GntR"/>
    <property type="match status" value="1"/>
</dbReference>
<dbReference type="GO" id="GO:0045892">
    <property type="term" value="P:negative regulation of DNA-templated transcription"/>
    <property type="evidence" value="ECO:0007669"/>
    <property type="project" value="TreeGrafter"/>
</dbReference>
<dbReference type="PROSITE" id="PS50949">
    <property type="entry name" value="HTH_GNTR"/>
    <property type="match status" value="1"/>
</dbReference>
<dbReference type="AlphaFoldDB" id="A0A8J3RE22"/>
<dbReference type="InterPro" id="IPR036388">
    <property type="entry name" value="WH-like_DNA-bd_sf"/>
</dbReference>
<organism evidence="5 6">
    <name type="scientific">Sphaerimonospora thailandensis</name>
    <dbReference type="NCBI Taxonomy" id="795644"/>
    <lineage>
        <taxon>Bacteria</taxon>
        <taxon>Bacillati</taxon>
        <taxon>Actinomycetota</taxon>
        <taxon>Actinomycetes</taxon>
        <taxon>Streptosporangiales</taxon>
        <taxon>Streptosporangiaceae</taxon>
        <taxon>Sphaerimonospora</taxon>
    </lineage>
</organism>
<dbReference type="PANTHER" id="PTHR44846">
    <property type="entry name" value="MANNOSYL-D-GLYCERATE TRANSPORT/METABOLISM SYSTEM REPRESSOR MNGR-RELATED"/>
    <property type="match status" value="1"/>
</dbReference>
<dbReference type="EMBL" id="BOOG01000072">
    <property type="protein sequence ID" value="GIH73109.1"/>
    <property type="molecule type" value="Genomic_DNA"/>
</dbReference>
<proteinExistence type="predicted"/>
<keyword evidence="2" id="KW-0238">DNA-binding</keyword>
<keyword evidence="6" id="KW-1185">Reference proteome</keyword>
<dbReference type="SUPFAM" id="SSF46785">
    <property type="entry name" value="Winged helix' DNA-binding domain"/>
    <property type="match status" value="1"/>
</dbReference>
<accession>A0A8J3RE22</accession>
<dbReference type="InterPro" id="IPR000524">
    <property type="entry name" value="Tscrpt_reg_HTH_GntR"/>
</dbReference>
<evidence type="ECO:0000256" key="1">
    <source>
        <dbReference type="ARBA" id="ARBA00023015"/>
    </source>
</evidence>
<dbReference type="GO" id="GO:0003700">
    <property type="term" value="F:DNA-binding transcription factor activity"/>
    <property type="evidence" value="ECO:0007669"/>
    <property type="project" value="InterPro"/>
</dbReference>
<reference evidence="5" key="1">
    <citation type="submission" date="2021-01" db="EMBL/GenBank/DDBJ databases">
        <title>Whole genome shotgun sequence of Sphaerimonospora thailandensis NBRC 107569.</title>
        <authorList>
            <person name="Komaki H."/>
            <person name="Tamura T."/>
        </authorList>
    </citation>
    <scope>NUCLEOTIDE SEQUENCE</scope>
    <source>
        <strain evidence="5">NBRC 107569</strain>
    </source>
</reference>
<dbReference type="InterPro" id="IPR050679">
    <property type="entry name" value="Bact_HTH_transcr_reg"/>
</dbReference>
<feature type="domain" description="HTH gntR-type" evidence="4">
    <location>
        <begin position="39"/>
        <end position="107"/>
    </location>
</feature>